<sequence>MTTISCTRCSLILDQSFFIKEKGGFYTRCINCRNQNNKYIRKRKEIEESQKSISILSYEELDQRLSEMIDDIGEEEYFENCETGIKFSCFIDISFLKNKTPKEIVDDIKNFIGKIDGYYYMPRKDENKEKHRDKIPIDRFDCDSTIKITINITNLQAEIDYTHGILHKRPERHPINENIKEFINSQLHLSPAEIFAQLELNNPDITQKQIHYWWTQIMKKNYQKDQDQLISSYLLLNERNYNIILMDLDGDVKYIRFIIHGAEFSAAYLFLDNAKKNNGIRTSILAKFFQELKNIGLKNIKYFFTDKDYSQINAAQIIWPSVKIQICLWHAKRAIKKKLADNELKNINQASLLNSKQQYDFIDIQWILSLTSLKTSNTSIFCPKDLRSEVLDLFVKHYHQHSLIPSTQNEFLSAQVIKRNAVEEMYLLCYKHNLIHLWGYLWTHWYQNDVWLLWARSASPDEIFNNVKENISSRFFKEVQRQGVYPLLGMKANFYSDLNQNNIDNIVIKETTINTKLFNSSEIPSTEIFVEIENTLKRALQIVQGQHALSNIQWAKSINKNIEGVRKMICDIDKYENRITNPKTWKEHNKNIIFYE</sequence>
<dbReference type="GO" id="GO:0004386">
    <property type="term" value="F:helicase activity"/>
    <property type="evidence" value="ECO:0007669"/>
    <property type="project" value="UniProtKB-KW"/>
</dbReference>
<dbReference type="InterPro" id="IPR018289">
    <property type="entry name" value="MULE_transposase_dom"/>
</dbReference>
<keyword evidence="2" id="KW-0067">ATP-binding</keyword>
<keyword evidence="2" id="KW-0347">Helicase</keyword>
<protein>
    <submittedName>
        <fullName evidence="2">ATP-dependent DNA helicase Pif1</fullName>
    </submittedName>
</protein>
<dbReference type="AlphaFoldDB" id="A0A8H3LK99"/>
<dbReference type="Proteomes" id="UP000615446">
    <property type="component" value="Unassembled WGS sequence"/>
</dbReference>
<evidence type="ECO:0000313" key="2">
    <source>
        <dbReference type="EMBL" id="GES88539.1"/>
    </source>
</evidence>
<evidence type="ECO:0000313" key="3">
    <source>
        <dbReference type="Proteomes" id="UP000615446"/>
    </source>
</evidence>
<dbReference type="EMBL" id="BLAL01000180">
    <property type="protein sequence ID" value="GES88539.1"/>
    <property type="molecule type" value="Genomic_DNA"/>
</dbReference>
<organism evidence="2 3">
    <name type="scientific">Rhizophagus clarus</name>
    <dbReference type="NCBI Taxonomy" id="94130"/>
    <lineage>
        <taxon>Eukaryota</taxon>
        <taxon>Fungi</taxon>
        <taxon>Fungi incertae sedis</taxon>
        <taxon>Mucoromycota</taxon>
        <taxon>Glomeromycotina</taxon>
        <taxon>Glomeromycetes</taxon>
        <taxon>Glomerales</taxon>
        <taxon>Glomeraceae</taxon>
        <taxon>Rhizophagus</taxon>
    </lineage>
</organism>
<dbReference type="OrthoDB" id="2449435at2759"/>
<proteinExistence type="predicted"/>
<evidence type="ECO:0000259" key="1">
    <source>
        <dbReference type="Pfam" id="PF10551"/>
    </source>
</evidence>
<gene>
    <name evidence="2" type="ORF">RCL2_001548600</name>
</gene>
<feature type="domain" description="MULE transposase" evidence="1">
    <location>
        <begin position="260"/>
        <end position="331"/>
    </location>
</feature>
<dbReference type="Pfam" id="PF10551">
    <property type="entry name" value="MULE"/>
    <property type="match status" value="1"/>
</dbReference>
<name>A0A8H3LK99_9GLOM</name>
<keyword evidence="2" id="KW-0378">Hydrolase</keyword>
<reference evidence="2" key="1">
    <citation type="submission" date="2019-10" db="EMBL/GenBank/DDBJ databases">
        <title>Conservation and host-specific expression of non-tandemly repeated heterogenous ribosome RNA gene in arbuscular mycorrhizal fungi.</title>
        <authorList>
            <person name="Maeda T."/>
            <person name="Kobayashi Y."/>
            <person name="Nakagawa T."/>
            <person name="Ezawa T."/>
            <person name="Yamaguchi K."/>
            <person name="Bino T."/>
            <person name="Nishimoto Y."/>
            <person name="Shigenobu S."/>
            <person name="Kawaguchi M."/>
        </authorList>
    </citation>
    <scope>NUCLEOTIDE SEQUENCE</scope>
    <source>
        <strain evidence="2">HR1</strain>
    </source>
</reference>
<accession>A0A8H3LK99</accession>
<comment type="caution">
    <text evidence="2">The sequence shown here is derived from an EMBL/GenBank/DDBJ whole genome shotgun (WGS) entry which is preliminary data.</text>
</comment>
<keyword evidence="2" id="KW-0547">Nucleotide-binding</keyword>